<dbReference type="EMBL" id="JAHCMY010000003">
    <property type="protein sequence ID" value="MBS9523822.1"/>
    <property type="molecule type" value="Genomic_DNA"/>
</dbReference>
<organism evidence="1 2">
    <name type="scientific">Litoribacter ruber</name>
    <dbReference type="NCBI Taxonomy" id="702568"/>
    <lineage>
        <taxon>Bacteria</taxon>
        <taxon>Pseudomonadati</taxon>
        <taxon>Bacteroidota</taxon>
        <taxon>Cytophagia</taxon>
        <taxon>Cytophagales</taxon>
        <taxon>Cyclobacteriaceae</taxon>
        <taxon>Litoribacter</taxon>
    </lineage>
</organism>
<gene>
    <name evidence="1" type="ORF">KI659_07315</name>
</gene>
<proteinExistence type="predicted"/>
<dbReference type="AlphaFoldDB" id="A0AAP2G1A4"/>
<protein>
    <submittedName>
        <fullName evidence="1">Carboxypeptidase-like regulatory domain-containing protein</fullName>
    </submittedName>
</protein>
<keyword evidence="1" id="KW-0645">Protease</keyword>
<name>A0AAP2G1A4_9BACT</name>
<dbReference type="GO" id="GO:0004180">
    <property type="term" value="F:carboxypeptidase activity"/>
    <property type="evidence" value="ECO:0007669"/>
    <property type="project" value="UniProtKB-KW"/>
</dbReference>
<evidence type="ECO:0000313" key="1">
    <source>
        <dbReference type="EMBL" id="MBS9523822.1"/>
    </source>
</evidence>
<dbReference type="Proteomes" id="UP001319104">
    <property type="component" value="Unassembled WGS sequence"/>
</dbReference>
<keyword evidence="2" id="KW-1185">Reference proteome</keyword>
<reference evidence="1 2" key="1">
    <citation type="submission" date="2021-05" db="EMBL/GenBank/DDBJ databases">
        <authorList>
            <person name="Zhang Z.D."/>
            <person name="Osman G."/>
        </authorList>
    </citation>
    <scope>NUCLEOTIDE SEQUENCE [LARGE SCALE GENOMIC DNA]</scope>
    <source>
        <strain evidence="1 2">KCTC 32217</strain>
    </source>
</reference>
<evidence type="ECO:0000313" key="2">
    <source>
        <dbReference type="Proteomes" id="UP001319104"/>
    </source>
</evidence>
<comment type="caution">
    <text evidence="1">The sequence shown here is derived from an EMBL/GenBank/DDBJ whole genome shotgun (WGS) entry which is preliminary data.</text>
</comment>
<dbReference type="InterPro" id="IPR008969">
    <property type="entry name" value="CarboxyPept-like_regulatory"/>
</dbReference>
<keyword evidence="1" id="KW-0378">Hydrolase</keyword>
<accession>A0AAP2G1A4</accession>
<dbReference type="Pfam" id="PF13715">
    <property type="entry name" value="CarbopepD_reg_2"/>
    <property type="match status" value="1"/>
</dbReference>
<sequence length="275" mass="30761">MSFFTFSAYSQTTEIAGIIFDRHSEEPIPFVNIALHNFLLGTVSDSSGQFTLNIQNASAYDSIEVSKLGFKPKKVLIQSFLTNEESGVTAIFLDQQALEMNEFVVTAKPGTKLRQIGRLKSKSRFGFAFNPMKTNATENLGREAGIKVDSKNLPFTIRQVKFNLANNQLDHVVFRLNIYRESLEEMGLPGEKVFEKLFDVINQEKGEITVKPNDLQFSETIWVTIEFVGFNNDQKAGILTMPVAFPFGKTITRQNSLGEWALISGAPSIMVEIEG</sequence>
<dbReference type="SUPFAM" id="SSF49464">
    <property type="entry name" value="Carboxypeptidase regulatory domain-like"/>
    <property type="match status" value="1"/>
</dbReference>
<keyword evidence="1" id="KW-0121">Carboxypeptidase</keyword>